<dbReference type="Gene3D" id="3.40.50.1390">
    <property type="entry name" value="Resolvase, N-terminal catalytic domain"/>
    <property type="match status" value="1"/>
</dbReference>
<organism evidence="3 4">
    <name type="scientific">Paenibacillus gyeongsangnamensis</name>
    <dbReference type="NCBI Taxonomy" id="3388067"/>
    <lineage>
        <taxon>Bacteria</taxon>
        <taxon>Bacillati</taxon>
        <taxon>Bacillota</taxon>
        <taxon>Bacilli</taxon>
        <taxon>Bacillales</taxon>
        <taxon>Paenibacillaceae</taxon>
        <taxon>Paenibacillus</taxon>
    </lineage>
</organism>
<sequence>MERGAAFVSLNDNIDTTTAAGKAMFGMLAVFAEFERMIVERTKEELAASKARGCNGGRPKMDQRKVEKAL</sequence>
<name>A0ABT4QLS3_9BACL</name>
<comment type="caution">
    <text evidence="3">The sequence shown here is derived from an EMBL/GenBank/DDBJ whole genome shotgun (WGS) entry which is preliminary data.</text>
</comment>
<evidence type="ECO:0000313" key="3">
    <source>
        <dbReference type="EMBL" id="MCZ8517827.1"/>
    </source>
</evidence>
<feature type="region of interest" description="Disordered" evidence="1">
    <location>
        <begin position="48"/>
        <end position="70"/>
    </location>
</feature>
<dbReference type="EMBL" id="JAQAGZ010000060">
    <property type="protein sequence ID" value="MCZ8517827.1"/>
    <property type="molecule type" value="Genomic_DNA"/>
</dbReference>
<proteinExistence type="predicted"/>
<gene>
    <name evidence="3" type="ORF">O9H85_37210</name>
</gene>
<protein>
    <submittedName>
        <fullName evidence="3">Recombinase family protein</fullName>
    </submittedName>
</protein>
<feature type="domain" description="Resolvase/invertase-type recombinase catalytic" evidence="2">
    <location>
        <begin position="1"/>
        <end position="53"/>
    </location>
</feature>
<feature type="compositionally biased region" description="Basic and acidic residues" evidence="1">
    <location>
        <begin position="59"/>
        <end position="70"/>
    </location>
</feature>
<dbReference type="RefSeq" id="WP_269886354.1">
    <property type="nucleotide sequence ID" value="NZ_JAQAGZ010000060.1"/>
</dbReference>
<dbReference type="Proteomes" id="UP001527882">
    <property type="component" value="Unassembled WGS sequence"/>
</dbReference>
<keyword evidence="4" id="KW-1185">Reference proteome</keyword>
<evidence type="ECO:0000313" key="4">
    <source>
        <dbReference type="Proteomes" id="UP001527882"/>
    </source>
</evidence>
<dbReference type="Pfam" id="PF00239">
    <property type="entry name" value="Resolvase"/>
    <property type="match status" value="1"/>
</dbReference>
<evidence type="ECO:0000256" key="1">
    <source>
        <dbReference type="SAM" id="MobiDB-lite"/>
    </source>
</evidence>
<dbReference type="InterPro" id="IPR006119">
    <property type="entry name" value="Resolv_N"/>
</dbReference>
<dbReference type="InterPro" id="IPR036162">
    <property type="entry name" value="Resolvase-like_N_sf"/>
</dbReference>
<evidence type="ECO:0000259" key="2">
    <source>
        <dbReference type="PROSITE" id="PS51736"/>
    </source>
</evidence>
<dbReference type="PROSITE" id="PS51736">
    <property type="entry name" value="RECOMBINASES_3"/>
    <property type="match status" value="1"/>
</dbReference>
<reference evidence="3 4" key="1">
    <citation type="submission" date="2022-12" db="EMBL/GenBank/DDBJ databases">
        <title>Draft genome sequence of Paenibacillus sp. dW9.</title>
        <authorList>
            <person name="Choi E.-W."/>
            <person name="Kim D.-U."/>
        </authorList>
    </citation>
    <scope>NUCLEOTIDE SEQUENCE [LARGE SCALE GENOMIC DNA]</scope>
    <source>
        <strain evidence="4">dW9</strain>
    </source>
</reference>
<dbReference type="SUPFAM" id="SSF53041">
    <property type="entry name" value="Resolvase-like"/>
    <property type="match status" value="1"/>
</dbReference>
<accession>A0ABT4QLS3</accession>